<organism evidence="6 7">
    <name type="scientific">Flavobacterium piscinae</name>
    <dbReference type="NCBI Taxonomy" id="2506424"/>
    <lineage>
        <taxon>Bacteria</taxon>
        <taxon>Pseudomonadati</taxon>
        <taxon>Bacteroidota</taxon>
        <taxon>Flavobacteriia</taxon>
        <taxon>Flavobacteriales</taxon>
        <taxon>Flavobacteriaceae</taxon>
        <taxon>Flavobacterium</taxon>
    </lineage>
</organism>
<dbReference type="Gene3D" id="1.20.120.1630">
    <property type="match status" value="1"/>
</dbReference>
<dbReference type="InterPro" id="IPR052527">
    <property type="entry name" value="Metal_cation-efflux_comp"/>
</dbReference>
<feature type="transmembrane region" description="Helical" evidence="5">
    <location>
        <begin position="7"/>
        <end position="23"/>
    </location>
</feature>
<dbReference type="Proteomes" id="UP000289734">
    <property type="component" value="Unassembled WGS sequence"/>
</dbReference>
<evidence type="ECO:0000313" key="6">
    <source>
        <dbReference type="EMBL" id="RXR32205.1"/>
    </source>
</evidence>
<evidence type="ECO:0000256" key="5">
    <source>
        <dbReference type="SAM" id="Phobius"/>
    </source>
</evidence>
<keyword evidence="7" id="KW-1185">Reference proteome</keyword>
<sequence>MKKTTKDYLFVFIQFLLFGAYTFDFFSPLAIPNYMATLGMGIAIIGLIIAVLTVFELKTNLSVFPTPTEKAVLLTHGFFRFSRHPIYTGILMFVFGYALNSYSTYKLLIGVFLLIWFYLKSIYEEEQLSEKFKEYKAYQEKVGRFLPKINS</sequence>
<dbReference type="EMBL" id="SBKQ01000007">
    <property type="protein sequence ID" value="RXR32205.1"/>
    <property type="molecule type" value="Genomic_DNA"/>
</dbReference>
<comment type="subcellular location">
    <subcellularLocation>
        <location evidence="1">Endomembrane system</location>
        <topology evidence="1">Multi-pass membrane protein</topology>
    </subcellularLocation>
</comment>
<dbReference type="AlphaFoldDB" id="A0A4Q1KRF2"/>
<evidence type="ECO:0000256" key="2">
    <source>
        <dbReference type="ARBA" id="ARBA00022692"/>
    </source>
</evidence>
<keyword evidence="2 5" id="KW-0812">Transmembrane</keyword>
<comment type="caution">
    <text evidence="6">The sequence shown here is derived from an EMBL/GenBank/DDBJ whole genome shotgun (WGS) entry which is preliminary data.</text>
</comment>
<protein>
    <submittedName>
        <fullName evidence="6">Isoprenylcysteine carboxylmethyltransferase family protein</fullName>
    </submittedName>
</protein>
<dbReference type="Pfam" id="PF04191">
    <property type="entry name" value="PEMT"/>
    <property type="match status" value="1"/>
</dbReference>
<dbReference type="OrthoDB" id="9809773at2"/>
<evidence type="ECO:0000256" key="4">
    <source>
        <dbReference type="ARBA" id="ARBA00023136"/>
    </source>
</evidence>
<name>A0A4Q1KRF2_9FLAO</name>
<feature type="transmembrane region" description="Helical" evidence="5">
    <location>
        <begin position="35"/>
        <end position="57"/>
    </location>
</feature>
<reference evidence="7" key="1">
    <citation type="submission" date="2019-01" db="EMBL/GenBank/DDBJ databases">
        <title>Cytophagaceae bacterium strain CAR-16.</title>
        <authorList>
            <person name="Chen W.-M."/>
        </authorList>
    </citation>
    <scope>NUCLEOTIDE SEQUENCE [LARGE SCALE GENOMIC DNA]</scope>
    <source>
        <strain evidence="7">ICH-30</strain>
    </source>
</reference>
<dbReference type="GO" id="GO:0008168">
    <property type="term" value="F:methyltransferase activity"/>
    <property type="evidence" value="ECO:0007669"/>
    <property type="project" value="UniProtKB-KW"/>
</dbReference>
<keyword evidence="6" id="KW-0489">Methyltransferase</keyword>
<proteinExistence type="predicted"/>
<accession>A0A4Q1KRF2</accession>
<gene>
    <name evidence="6" type="ORF">EQG68_08150</name>
</gene>
<evidence type="ECO:0000313" key="7">
    <source>
        <dbReference type="Proteomes" id="UP000289734"/>
    </source>
</evidence>
<keyword evidence="6" id="KW-0808">Transferase</keyword>
<dbReference type="PANTHER" id="PTHR43847:SF1">
    <property type="entry name" value="BLL3993 PROTEIN"/>
    <property type="match status" value="1"/>
</dbReference>
<evidence type="ECO:0000256" key="1">
    <source>
        <dbReference type="ARBA" id="ARBA00004127"/>
    </source>
</evidence>
<evidence type="ECO:0000256" key="3">
    <source>
        <dbReference type="ARBA" id="ARBA00022989"/>
    </source>
</evidence>
<dbReference type="PANTHER" id="PTHR43847">
    <property type="entry name" value="BLL3993 PROTEIN"/>
    <property type="match status" value="1"/>
</dbReference>
<dbReference type="GO" id="GO:0012505">
    <property type="term" value="C:endomembrane system"/>
    <property type="evidence" value="ECO:0007669"/>
    <property type="project" value="UniProtKB-SubCell"/>
</dbReference>
<keyword evidence="3 5" id="KW-1133">Transmembrane helix</keyword>
<dbReference type="InterPro" id="IPR007318">
    <property type="entry name" value="Phopholipid_MeTrfase"/>
</dbReference>
<dbReference type="GO" id="GO:0032259">
    <property type="term" value="P:methylation"/>
    <property type="evidence" value="ECO:0007669"/>
    <property type="project" value="UniProtKB-KW"/>
</dbReference>
<keyword evidence="4 5" id="KW-0472">Membrane</keyword>
<dbReference type="RefSeq" id="WP_129464320.1">
    <property type="nucleotide sequence ID" value="NZ_SBKQ01000007.1"/>
</dbReference>